<dbReference type="AlphaFoldDB" id="A0AAD3HC87"/>
<name>A0AAD3HC87_9STRA</name>
<evidence type="ECO:0000313" key="2">
    <source>
        <dbReference type="Proteomes" id="UP001054902"/>
    </source>
</evidence>
<evidence type="ECO:0000313" key="1">
    <source>
        <dbReference type="EMBL" id="GFH58280.1"/>
    </source>
</evidence>
<protein>
    <submittedName>
        <fullName evidence="1">Uncharacterized protein</fullName>
    </submittedName>
</protein>
<accession>A0AAD3HC87</accession>
<comment type="caution">
    <text evidence="1">The sequence shown here is derived from an EMBL/GenBank/DDBJ whole genome shotgun (WGS) entry which is preliminary data.</text>
</comment>
<sequence>MRATRKLLEIASTQLVKPRSHWDTVSSAFATVVSLVSSQNDRDKFIETVDKGIINPSILSQADLGVLMTFALHHDLNNDLFKRHDFQVEDFIEGAEPALESFQETLYSLDKSILPSFIKNLKEALEDDNDAEEEGEKSKDSIQSIATSTFANSTMTEDKLKRMEDAVLKGSDWKKKAEEEPDSLYAELSGMISDQLLKSCESQFVMSVMSCYMNKVPRMSYELESGKISDMCLLSARAHEIVPEEDHDEKKKNDDSDVMVDESLEPFVDKKFPVAAQIEVIYSISQTFAQTLIEDAEEKETEEGSRAMETAWVAVFEGMLFDGSNGSEEKLRWKLVDNRPAWEFGMSLGR</sequence>
<organism evidence="1 2">
    <name type="scientific">Chaetoceros tenuissimus</name>
    <dbReference type="NCBI Taxonomy" id="426638"/>
    <lineage>
        <taxon>Eukaryota</taxon>
        <taxon>Sar</taxon>
        <taxon>Stramenopiles</taxon>
        <taxon>Ochrophyta</taxon>
        <taxon>Bacillariophyta</taxon>
        <taxon>Coscinodiscophyceae</taxon>
        <taxon>Chaetocerotophycidae</taxon>
        <taxon>Chaetocerotales</taxon>
        <taxon>Chaetocerotaceae</taxon>
        <taxon>Chaetoceros</taxon>
    </lineage>
</organism>
<dbReference type="Proteomes" id="UP001054902">
    <property type="component" value="Unassembled WGS sequence"/>
</dbReference>
<proteinExistence type="predicted"/>
<reference evidence="1 2" key="1">
    <citation type="journal article" date="2021" name="Sci. Rep.">
        <title>The genome of the diatom Chaetoceros tenuissimus carries an ancient integrated fragment of an extant virus.</title>
        <authorList>
            <person name="Hongo Y."/>
            <person name="Kimura K."/>
            <person name="Takaki Y."/>
            <person name="Yoshida Y."/>
            <person name="Baba S."/>
            <person name="Kobayashi G."/>
            <person name="Nagasaki K."/>
            <person name="Hano T."/>
            <person name="Tomaru Y."/>
        </authorList>
    </citation>
    <scope>NUCLEOTIDE SEQUENCE [LARGE SCALE GENOMIC DNA]</scope>
    <source>
        <strain evidence="1 2">NIES-3715</strain>
    </source>
</reference>
<gene>
    <name evidence="1" type="ORF">CTEN210_14756</name>
</gene>
<dbReference type="EMBL" id="BLLK01000062">
    <property type="protein sequence ID" value="GFH58280.1"/>
    <property type="molecule type" value="Genomic_DNA"/>
</dbReference>
<keyword evidence="2" id="KW-1185">Reference proteome</keyword>